<sequence length="479" mass="54313">MAIDRNHITDEYKTRSIVRSKIELWRRAADGDFDEGKFEFFGKSTEELKKDTAGKKHDPFLIRFERETNWSYITRMELMNNPGITEMIVASYTDTFNKVSKNVEMTGFDDSVKDRIENNFDGEGHTLEQFINQAFSEMVKTDIIYGATDTVDATPAGSENPVFMPIGYLVPREDVRNFHSGHGAFDFVTWDTIKSEAVGISVKNKPAIIIFTSAEIATAEQEKGGWRVVKTAPHDFGFAPVRTANLNEGRSIIHSVAGIEFNLFNLDSEERRHLRNQAGMNFLGLPKSFWEQYKDKDGRLAFDDQSIITFEPGDDGKWIAWPANSLEAYTSYAERKLKLAMMVSRQRQTKLGAETDKAKLLDFSQPDAVLNIAANELETFAERMISDMGTRADRKIEVTVTIDREFNPSQIKEALENLELALAVGFGKTFDDFKKLEFVKKHRIDASQLAKIKKEIEQEKTGVPETFSTAELIGAENNE</sequence>
<dbReference type="EMBL" id="LAZR01001966">
    <property type="protein sequence ID" value="KKN36424.1"/>
    <property type="molecule type" value="Genomic_DNA"/>
</dbReference>
<name>A0A0F9Q1P6_9ZZZZ</name>
<evidence type="ECO:0000313" key="1">
    <source>
        <dbReference type="EMBL" id="KKN36424.1"/>
    </source>
</evidence>
<comment type="caution">
    <text evidence="1">The sequence shown here is derived from an EMBL/GenBank/DDBJ whole genome shotgun (WGS) entry which is preliminary data.</text>
</comment>
<accession>A0A0F9Q1P6</accession>
<reference evidence="1" key="1">
    <citation type="journal article" date="2015" name="Nature">
        <title>Complex archaea that bridge the gap between prokaryotes and eukaryotes.</title>
        <authorList>
            <person name="Spang A."/>
            <person name="Saw J.H."/>
            <person name="Jorgensen S.L."/>
            <person name="Zaremba-Niedzwiedzka K."/>
            <person name="Martijn J."/>
            <person name="Lind A.E."/>
            <person name="van Eijk R."/>
            <person name="Schleper C."/>
            <person name="Guy L."/>
            <person name="Ettema T.J."/>
        </authorList>
    </citation>
    <scope>NUCLEOTIDE SEQUENCE</scope>
</reference>
<protein>
    <recommendedName>
        <fullName evidence="2">DUF4055 domain-containing protein</fullName>
    </recommendedName>
</protein>
<dbReference type="AlphaFoldDB" id="A0A0F9Q1P6"/>
<organism evidence="1">
    <name type="scientific">marine sediment metagenome</name>
    <dbReference type="NCBI Taxonomy" id="412755"/>
    <lineage>
        <taxon>unclassified sequences</taxon>
        <taxon>metagenomes</taxon>
        <taxon>ecological metagenomes</taxon>
    </lineage>
</organism>
<gene>
    <name evidence="1" type="ORF">LCGC14_0773660</name>
</gene>
<evidence type="ECO:0008006" key="2">
    <source>
        <dbReference type="Google" id="ProtNLM"/>
    </source>
</evidence>
<proteinExistence type="predicted"/>